<dbReference type="InterPro" id="IPR005399">
    <property type="entry name" value="K_chnl_volt-dep_bsu_KCNAB-rel"/>
</dbReference>
<sequence>YIFHYPGPGVIVPPISTMASPPNAMKYRFLGNTGLLVSKLSFGSFVTFNTQLDFEKSYAVMERAFKRGVNFFDTAEAYAGGQSEEFMGKIIATGIERGVWSREDLVVSTKIFFGTKHGTDQRAGPNEQGLSRKHIVEGTKASLKRLGLEYVDTIFCHRPDPCTPIEETVRAMDYVIKRDWAFYWGTSEWSAHDIIEACEIADRLGLIRPAFDQPQYHILERSRVEFDYNVLYEKYGYGLTTWSPLAFGILTGKYSNGIPEGSRLSMSSYMNYVADSFETNVAKADKLATIAKEVGCTLAQLAIAWCVSNEHVSTVILGASSVAQLDENLDSLNFVDKLTSDIRARIDEIANVRLSIPVPEARLVAMREQWL</sequence>
<dbReference type="Proteomes" id="UP000688947">
    <property type="component" value="Unassembled WGS sequence"/>
</dbReference>
<protein>
    <recommendedName>
        <fullName evidence="3">NADP-dependent oxidoreductase domain-containing protein</fullName>
    </recommendedName>
</protein>
<gene>
    <name evidence="4" type="ORF">JG687_00006292</name>
</gene>
<keyword evidence="2" id="KW-0560">Oxidoreductase</keyword>
<evidence type="ECO:0000256" key="1">
    <source>
        <dbReference type="ARBA" id="ARBA00022857"/>
    </source>
</evidence>
<dbReference type="PANTHER" id="PTHR43150:SF2">
    <property type="entry name" value="HYPERKINETIC, ISOFORM M"/>
    <property type="match status" value="1"/>
</dbReference>
<dbReference type="GO" id="GO:0016491">
    <property type="term" value="F:oxidoreductase activity"/>
    <property type="evidence" value="ECO:0007669"/>
    <property type="project" value="UniProtKB-KW"/>
</dbReference>
<dbReference type="PANTHER" id="PTHR43150">
    <property type="entry name" value="HYPERKINETIC, ISOFORM M"/>
    <property type="match status" value="1"/>
</dbReference>
<dbReference type="InterPro" id="IPR023210">
    <property type="entry name" value="NADP_OxRdtase_dom"/>
</dbReference>
<dbReference type="VEuPathDB" id="FungiDB:PC110_g17627"/>
<evidence type="ECO:0000259" key="3">
    <source>
        <dbReference type="Pfam" id="PF00248"/>
    </source>
</evidence>
<dbReference type="EMBL" id="JAENGZ010000254">
    <property type="protein sequence ID" value="KAG6963900.1"/>
    <property type="molecule type" value="Genomic_DNA"/>
</dbReference>
<dbReference type="CDD" id="cd19143">
    <property type="entry name" value="AKR_AKR6C1_2"/>
    <property type="match status" value="1"/>
</dbReference>
<comment type="caution">
    <text evidence="4">The sequence shown here is derived from an EMBL/GenBank/DDBJ whole genome shotgun (WGS) entry which is preliminary data.</text>
</comment>
<evidence type="ECO:0000313" key="5">
    <source>
        <dbReference type="Proteomes" id="UP000688947"/>
    </source>
</evidence>
<dbReference type="Pfam" id="PF00248">
    <property type="entry name" value="Aldo_ket_red"/>
    <property type="match status" value="1"/>
</dbReference>
<organism evidence="4 5">
    <name type="scientific">Phytophthora cactorum</name>
    <dbReference type="NCBI Taxonomy" id="29920"/>
    <lineage>
        <taxon>Eukaryota</taxon>
        <taxon>Sar</taxon>
        <taxon>Stramenopiles</taxon>
        <taxon>Oomycota</taxon>
        <taxon>Peronosporomycetes</taxon>
        <taxon>Peronosporales</taxon>
        <taxon>Peronosporaceae</taxon>
        <taxon>Phytophthora</taxon>
    </lineage>
</organism>
<feature type="domain" description="NADP-dependent oxidoreductase" evidence="3">
    <location>
        <begin position="39"/>
        <end position="350"/>
    </location>
</feature>
<proteinExistence type="predicted"/>
<evidence type="ECO:0000313" key="4">
    <source>
        <dbReference type="EMBL" id="KAG6963900.1"/>
    </source>
</evidence>
<dbReference type="AlphaFoldDB" id="A0A8T1UJZ7"/>
<dbReference type="OrthoDB" id="2310150at2759"/>
<keyword evidence="1" id="KW-0521">NADP</keyword>
<name>A0A8T1UJZ7_9STRA</name>
<evidence type="ECO:0000256" key="2">
    <source>
        <dbReference type="ARBA" id="ARBA00023002"/>
    </source>
</evidence>
<feature type="non-terminal residue" evidence="4">
    <location>
        <position position="1"/>
    </location>
</feature>
<reference evidence="4" key="1">
    <citation type="submission" date="2021-01" db="EMBL/GenBank/DDBJ databases">
        <title>Phytophthora aleatoria, a newly-described species from Pinus radiata is distinct from Phytophthora cactorum isolates based on comparative genomics.</title>
        <authorList>
            <person name="Mcdougal R."/>
            <person name="Panda P."/>
            <person name="Williams N."/>
            <person name="Studholme D.J."/>
        </authorList>
    </citation>
    <scope>NUCLEOTIDE SEQUENCE</scope>
    <source>
        <strain evidence="4">NZFS 3830</strain>
    </source>
</reference>
<accession>A0A8T1UJZ7</accession>